<dbReference type="Pfam" id="PF25137">
    <property type="entry name" value="ADH_Fe_C"/>
    <property type="match status" value="1"/>
</dbReference>
<organism evidence="5 6">
    <name type="scientific">Paralimibaculum aggregatum</name>
    <dbReference type="NCBI Taxonomy" id="3036245"/>
    <lineage>
        <taxon>Bacteria</taxon>
        <taxon>Pseudomonadati</taxon>
        <taxon>Pseudomonadota</taxon>
        <taxon>Alphaproteobacteria</taxon>
        <taxon>Rhodobacterales</taxon>
        <taxon>Paracoccaceae</taxon>
        <taxon>Paralimibaculum</taxon>
    </lineage>
</organism>
<evidence type="ECO:0000259" key="3">
    <source>
        <dbReference type="Pfam" id="PF00465"/>
    </source>
</evidence>
<accession>A0ABQ6LI03</accession>
<dbReference type="PANTHER" id="PTHR11496:SF102">
    <property type="entry name" value="ALCOHOL DEHYDROGENASE 4"/>
    <property type="match status" value="1"/>
</dbReference>
<reference evidence="5 6" key="1">
    <citation type="submission" date="2023-04" db="EMBL/GenBank/DDBJ databases">
        <title>Marinoamorphus aggregata gen. nov., sp. Nov., isolate from tissue of brittle star Ophioplocus japonicus.</title>
        <authorList>
            <person name="Kawano K."/>
            <person name="Sawayama S."/>
            <person name="Nakagawa S."/>
        </authorList>
    </citation>
    <scope>NUCLEOTIDE SEQUENCE [LARGE SCALE GENOMIC DNA]</scope>
    <source>
        <strain evidence="5 6">NKW23</strain>
    </source>
</reference>
<dbReference type="Proteomes" id="UP001239909">
    <property type="component" value="Unassembled WGS sequence"/>
</dbReference>
<proteinExistence type="inferred from homology"/>
<dbReference type="InterPro" id="IPR001670">
    <property type="entry name" value="ADH_Fe/GldA"/>
</dbReference>
<protein>
    <recommendedName>
        <fullName evidence="7">Alcohol dehydrogenase</fullName>
    </recommendedName>
</protein>
<gene>
    <name evidence="5" type="ORF">LNKW23_10580</name>
</gene>
<feature type="domain" description="Alcohol dehydrogenase iron-type/glycerol dehydrogenase GldA" evidence="3">
    <location>
        <begin position="19"/>
        <end position="183"/>
    </location>
</feature>
<evidence type="ECO:0000313" key="5">
    <source>
        <dbReference type="EMBL" id="GMG81845.1"/>
    </source>
</evidence>
<dbReference type="PANTHER" id="PTHR11496">
    <property type="entry name" value="ALCOHOL DEHYDROGENASE"/>
    <property type="match status" value="1"/>
</dbReference>
<dbReference type="InterPro" id="IPR039697">
    <property type="entry name" value="Alcohol_dehydrogenase_Fe"/>
</dbReference>
<dbReference type="Gene3D" id="1.20.1090.10">
    <property type="entry name" value="Dehydroquinate synthase-like - alpha domain"/>
    <property type="match status" value="1"/>
</dbReference>
<dbReference type="SUPFAM" id="SSF56796">
    <property type="entry name" value="Dehydroquinate synthase-like"/>
    <property type="match status" value="1"/>
</dbReference>
<dbReference type="Gene3D" id="3.40.50.1970">
    <property type="match status" value="1"/>
</dbReference>
<evidence type="ECO:0000313" key="6">
    <source>
        <dbReference type="Proteomes" id="UP001239909"/>
    </source>
</evidence>
<comment type="similarity">
    <text evidence="1">Belongs to the iron-containing alcohol dehydrogenase family.</text>
</comment>
<feature type="domain" description="Fe-containing alcohol dehydrogenase-like C-terminal" evidence="4">
    <location>
        <begin position="194"/>
        <end position="340"/>
    </location>
</feature>
<evidence type="ECO:0008006" key="7">
    <source>
        <dbReference type="Google" id="ProtNLM"/>
    </source>
</evidence>
<keyword evidence="2" id="KW-0560">Oxidoreductase</keyword>
<keyword evidence="6" id="KW-1185">Reference proteome</keyword>
<dbReference type="EMBL" id="BSYI01000006">
    <property type="protein sequence ID" value="GMG81845.1"/>
    <property type="molecule type" value="Genomic_DNA"/>
</dbReference>
<dbReference type="InterPro" id="IPR056798">
    <property type="entry name" value="ADH_Fe_C"/>
</dbReference>
<evidence type="ECO:0000256" key="2">
    <source>
        <dbReference type="ARBA" id="ARBA00023002"/>
    </source>
</evidence>
<evidence type="ECO:0000259" key="4">
    <source>
        <dbReference type="Pfam" id="PF25137"/>
    </source>
</evidence>
<name>A0ABQ6LI03_9RHOB</name>
<comment type="caution">
    <text evidence="5">The sequence shown here is derived from an EMBL/GenBank/DDBJ whole genome shotgun (WGS) entry which is preliminary data.</text>
</comment>
<evidence type="ECO:0000256" key="1">
    <source>
        <dbReference type="ARBA" id="ARBA00007358"/>
    </source>
</evidence>
<dbReference type="RefSeq" id="WP_285670574.1">
    <property type="nucleotide sequence ID" value="NZ_BSYI01000006.1"/>
</dbReference>
<dbReference type="Pfam" id="PF00465">
    <property type="entry name" value="Fe-ADH"/>
    <property type="match status" value="1"/>
</dbReference>
<sequence length="393" mass="39165">MDSPDVSLPAFAAAAVPPITLRPGAVDDLPGLAARLAPGGRVLLVADRFLALSGRAGRIAAALEAAGHAVTLEAGIAGEPGIGDIRRAHAHAQGAGLVVGIGGGSALDVAKSAAALAHGADDPLSYACAARPLPPSGAPRVLIPTTAGTGAESSSTAVFAGPDGRKLWIWGPETKASHILLDPELTLSLPPALTAWCAMDAFVHAFEAATNRHAHPGAQLYAHAAMAMIARALPRAVDEGTDLAARTELLLAACYAGTAIDNCGCAVAHNISHAMAGLAEVPHGLATALAFEATLPWLVEAGTPALAAAAAALGLSGPAALPAAVTGLMDRAGIARRLPPALAEAGAEALAAAMRAPENAPMRLATARELDDDAIDRFAAAMVALAAPVRQDA</sequence>